<dbReference type="GO" id="GO:0008270">
    <property type="term" value="F:zinc ion binding"/>
    <property type="evidence" value="ECO:0007669"/>
    <property type="project" value="InterPro"/>
</dbReference>
<dbReference type="STRING" id="112498.A0A2D3VPR1"/>
<dbReference type="PROSITE" id="PS50048">
    <property type="entry name" value="ZN2_CY6_FUNGAL_2"/>
    <property type="match status" value="1"/>
</dbReference>
<dbReference type="PANTHER" id="PTHR31644:SF1">
    <property type="entry name" value="ZN(II)2CYS6 TRANSCRIPTION FACTOR (EUROFUNG)"/>
    <property type="match status" value="1"/>
</dbReference>
<dbReference type="EMBL" id="FJUY01000019">
    <property type="protein sequence ID" value="CZT23988.1"/>
    <property type="molecule type" value="Genomic_DNA"/>
</dbReference>
<gene>
    <name evidence="5" type="ORF">RCC_09705</name>
</gene>
<evidence type="ECO:0000313" key="5">
    <source>
        <dbReference type="EMBL" id="CZT23988.1"/>
    </source>
</evidence>
<dbReference type="Gene3D" id="4.10.240.10">
    <property type="entry name" value="Zn(2)-C6 fungal-type DNA-binding domain"/>
    <property type="match status" value="1"/>
</dbReference>
<keyword evidence="2" id="KW-0539">Nucleus</keyword>
<dbReference type="InterPro" id="IPR007219">
    <property type="entry name" value="XnlR_reg_dom"/>
</dbReference>
<evidence type="ECO:0000256" key="2">
    <source>
        <dbReference type="ARBA" id="ARBA00023242"/>
    </source>
</evidence>
<dbReference type="PROSITE" id="PS00463">
    <property type="entry name" value="ZN2_CY6_FUNGAL_1"/>
    <property type="match status" value="1"/>
</dbReference>
<keyword evidence="1" id="KW-0479">Metal-binding</keyword>
<sequence>MEGSETITKSLADRVNPDPKKEKRVSRACLACRARKSACILPTVDGVISTPCERCKATNLECVIGSSNRGGRRVRKRTFDQTGLEDGTPSSVKSSNPISSGEDVQNTSFSNYRTDETPTHSAWAAEEYGPSRRAPERTSPTPAIMLDPALEAADTNARELLDRNSSGSENIAFNDLQNPSDALGILAQIASNGENAPPLNRSHSLPRAYDTSQLDYALVRDGRLSFSKVITLLQRYKYHYHPYFPLTPAATLDAVNLSKTAFEEPHLLTAILVVASRDLTDEPHVFKACSEHMRSLVSALAAGGPGNVEAVEALLVLAEWTPYTTRSDAGHVGRGEEDREAWMHVGTALRIGYFLGLDRYSFHVRGDDAKDPQWQRKRLVWTACYISDRQISIRLGRAFWSRGPGPLTHLSATDFPMLAPASPGDENFAEIFQATLELTLLFSNVHDVLYSNPGNSMRSHLAGGYIKYIDDFRSAIYGWKSVWGTLTCSPQLKATLLMSYDYLRLYTNAFAFHATVKRALPQIQQESRKSNSTAPGRVFYNNVGAVGDARFIYEGLDAAKSLLSMVNTFVDPEKSLRYMPLRFYLYSIYSGVFLYRARCVGVLAPDEEQSVRNMVKETVNRLERSGIGTQHPGSRYAQLLKLLWEKVERKERKGTISTATLQNPYRPGSMGGGPTPASSSSVLTHDSPATTEVMGDFSWTDLQAIGDFAVNGNGGLINDAEWWSGFLPADSNNFLFDTLMGVDDWNLGL</sequence>
<dbReference type="RefSeq" id="XP_023630712.1">
    <property type="nucleotide sequence ID" value="XM_023774944.1"/>
</dbReference>
<dbReference type="GO" id="GO:0000981">
    <property type="term" value="F:DNA-binding transcription factor activity, RNA polymerase II-specific"/>
    <property type="evidence" value="ECO:0007669"/>
    <property type="project" value="InterPro"/>
</dbReference>
<dbReference type="InterPro" id="IPR052780">
    <property type="entry name" value="AAA_Catabolism_Regulators"/>
</dbReference>
<feature type="compositionally biased region" description="Basic and acidic residues" evidence="3">
    <location>
        <begin position="11"/>
        <end position="20"/>
    </location>
</feature>
<dbReference type="PANTHER" id="PTHR31644">
    <property type="entry name" value="TRANSCRIPTIONAL ACTIVATOR ARO80-RELATED"/>
    <property type="match status" value="1"/>
</dbReference>
<evidence type="ECO:0000256" key="1">
    <source>
        <dbReference type="ARBA" id="ARBA00022723"/>
    </source>
</evidence>
<evidence type="ECO:0000313" key="6">
    <source>
        <dbReference type="Proteomes" id="UP000225277"/>
    </source>
</evidence>
<feature type="compositionally biased region" description="Low complexity" evidence="3">
    <location>
        <begin position="90"/>
        <end position="100"/>
    </location>
</feature>
<dbReference type="Pfam" id="PF04082">
    <property type="entry name" value="Fungal_trans"/>
    <property type="match status" value="1"/>
</dbReference>
<dbReference type="GeneID" id="35604767"/>
<dbReference type="OrthoDB" id="5818554at2759"/>
<proteinExistence type="predicted"/>
<feature type="region of interest" description="Disordered" evidence="3">
    <location>
        <begin position="655"/>
        <end position="684"/>
    </location>
</feature>
<feature type="region of interest" description="Disordered" evidence="3">
    <location>
        <begin position="71"/>
        <end position="139"/>
    </location>
</feature>
<dbReference type="SMART" id="SM00066">
    <property type="entry name" value="GAL4"/>
    <property type="match status" value="1"/>
</dbReference>
<dbReference type="GO" id="GO:0003677">
    <property type="term" value="F:DNA binding"/>
    <property type="evidence" value="ECO:0007669"/>
    <property type="project" value="InterPro"/>
</dbReference>
<dbReference type="CDD" id="cd12148">
    <property type="entry name" value="fungal_TF_MHR"/>
    <property type="match status" value="1"/>
</dbReference>
<dbReference type="SUPFAM" id="SSF57701">
    <property type="entry name" value="Zn2/Cys6 DNA-binding domain"/>
    <property type="match status" value="1"/>
</dbReference>
<dbReference type="GO" id="GO:0005634">
    <property type="term" value="C:nucleus"/>
    <property type="evidence" value="ECO:0007669"/>
    <property type="project" value="TreeGrafter"/>
</dbReference>
<accession>A0A2D3VPR1</accession>
<name>A0A2D3VPR1_9PEZI</name>
<feature type="region of interest" description="Disordered" evidence="3">
    <location>
        <begin position="1"/>
        <end position="20"/>
    </location>
</feature>
<evidence type="ECO:0000256" key="3">
    <source>
        <dbReference type="SAM" id="MobiDB-lite"/>
    </source>
</evidence>
<dbReference type="Proteomes" id="UP000225277">
    <property type="component" value="Unassembled WGS sequence"/>
</dbReference>
<dbReference type="InterPro" id="IPR001138">
    <property type="entry name" value="Zn2Cys6_DnaBD"/>
</dbReference>
<protein>
    <submittedName>
        <fullName evidence="5">Related to C6 transcription factor</fullName>
    </submittedName>
</protein>
<dbReference type="SMART" id="SM00906">
    <property type="entry name" value="Fungal_trans"/>
    <property type="match status" value="1"/>
</dbReference>
<keyword evidence="6" id="KW-1185">Reference proteome</keyword>
<reference evidence="5 6" key="1">
    <citation type="submission" date="2016-03" db="EMBL/GenBank/DDBJ databases">
        <authorList>
            <person name="Ploux O."/>
        </authorList>
    </citation>
    <scope>NUCLEOTIDE SEQUENCE [LARGE SCALE GENOMIC DNA]</scope>
    <source>
        <strain evidence="5 6">URUG2</strain>
    </source>
</reference>
<dbReference type="AlphaFoldDB" id="A0A2D3VPR1"/>
<dbReference type="GO" id="GO:0006351">
    <property type="term" value="P:DNA-templated transcription"/>
    <property type="evidence" value="ECO:0007669"/>
    <property type="project" value="InterPro"/>
</dbReference>
<dbReference type="InterPro" id="IPR036864">
    <property type="entry name" value="Zn2-C6_fun-type_DNA-bd_sf"/>
</dbReference>
<feature type="compositionally biased region" description="Polar residues" evidence="3">
    <location>
        <begin position="102"/>
        <end position="112"/>
    </location>
</feature>
<organism evidence="5 6">
    <name type="scientific">Ramularia collo-cygni</name>
    <dbReference type="NCBI Taxonomy" id="112498"/>
    <lineage>
        <taxon>Eukaryota</taxon>
        <taxon>Fungi</taxon>
        <taxon>Dikarya</taxon>
        <taxon>Ascomycota</taxon>
        <taxon>Pezizomycotina</taxon>
        <taxon>Dothideomycetes</taxon>
        <taxon>Dothideomycetidae</taxon>
        <taxon>Mycosphaerellales</taxon>
        <taxon>Mycosphaerellaceae</taxon>
        <taxon>Ramularia</taxon>
    </lineage>
</organism>
<evidence type="ECO:0000259" key="4">
    <source>
        <dbReference type="PROSITE" id="PS50048"/>
    </source>
</evidence>
<feature type="domain" description="Zn(2)-C6 fungal-type" evidence="4">
    <location>
        <begin position="28"/>
        <end position="64"/>
    </location>
</feature>
<dbReference type="CDD" id="cd00067">
    <property type="entry name" value="GAL4"/>
    <property type="match status" value="1"/>
</dbReference>